<dbReference type="InterPro" id="IPR037520">
    <property type="entry name" value="Folliculin/SMCR8_longin"/>
</dbReference>
<protein>
    <recommendedName>
        <fullName evidence="2">Folliculin/SMCR8 longin domain-containing protein</fullName>
    </recommendedName>
</protein>
<organism evidence="3 4">
    <name type="scientific">Lithohypha guttulata</name>
    <dbReference type="NCBI Taxonomy" id="1690604"/>
    <lineage>
        <taxon>Eukaryota</taxon>
        <taxon>Fungi</taxon>
        <taxon>Dikarya</taxon>
        <taxon>Ascomycota</taxon>
        <taxon>Pezizomycotina</taxon>
        <taxon>Eurotiomycetes</taxon>
        <taxon>Chaetothyriomycetidae</taxon>
        <taxon>Chaetothyriales</taxon>
        <taxon>Trichomeriaceae</taxon>
        <taxon>Lithohypha</taxon>
    </lineage>
</organism>
<name>A0AAN7SUV3_9EURO</name>
<gene>
    <name evidence="3" type="ORF">LTR05_007334</name>
</gene>
<feature type="compositionally biased region" description="Basic and acidic residues" evidence="1">
    <location>
        <begin position="1"/>
        <end position="27"/>
    </location>
</feature>
<evidence type="ECO:0000313" key="3">
    <source>
        <dbReference type="EMBL" id="KAK5082191.1"/>
    </source>
</evidence>
<dbReference type="AlphaFoldDB" id="A0AAN7SUV3"/>
<keyword evidence="4" id="KW-1185">Reference proteome</keyword>
<sequence>MSRTIEDLAQKAQDEQELRQQKQRDEQSSTDTNKGYTEISSFLTQRPRDPDGQPRRAGQTQPRSLAEILGKEDIFLLLHHHFVQLLRCLGDKFGGLPLAQRKDSLQTGTSPQLQMTSPNKRGRIDLRMPAILA</sequence>
<dbReference type="EMBL" id="JAVRRJ010000008">
    <property type="protein sequence ID" value="KAK5082191.1"/>
    <property type="molecule type" value="Genomic_DNA"/>
</dbReference>
<reference evidence="3 4" key="1">
    <citation type="submission" date="2023-08" db="EMBL/GenBank/DDBJ databases">
        <title>Black Yeasts Isolated from many extreme environments.</title>
        <authorList>
            <person name="Coleine C."/>
            <person name="Stajich J.E."/>
            <person name="Selbmann L."/>
        </authorList>
    </citation>
    <scope>NUCLEOTIDE SEQUENCE [LARGE SCALE GENOMIC DNA]</scope>
    <source>
        <strain evidence="3 4">CCFEE 5910</strain>
    </source>
</reference>
<proteinExistence type="predicted"/>
<evidence type="ECO:0000259" key="2">
    <source>
        <dbReference type="Pfam" id="PF11704"/>
    </source>
</evidence>
<dbReference type="Pfam" id="PF11704">
    <property type="entry name" value="Folliculin"/>
    <property type="match status" value="1"/>
</dbReference>
<comment type="caution">
    <text evidence="3">The sequence shown here is derived from an EMBL/GenBank/DDBJ whole genome shotgun (WGS) entry which is preliminary data.</text>
</comment>
<accession>A0AAN7SUV3</accession>
<dbReference type="GO" id="GO:0005096">
    <property type="term" value="F:GTPase activator activity"/>
    <property type="evidence" value="ECO:0007669"/>
    <property type="project" value="InterPro"/>
</dbReference>
<evidence type="ECO:0000256" key="1">
    <source>
        <dbReference type="SAM" id="MobiDB-lite"/>
    </source>
</evidence>
<feature type="domain" description="Folliculin/SMCR8 longin" evidence="2">
    <location>
        <begin position="2"/>
        <end position="87"/>
    </location>
</feature>
<feature type="compositionally biased region" description="Polar residues" evidence="1">
    <location>
        <begin position="29"/>
        <end position="44"/>
    </location>
</feature>
<dbReference type="Proteomes" id="UP001309876">
    <property type="component" value="Unassembled WGS sequence"/>
</dbReference>
<evidence type="ECO:0000313" key="4">
    <source>
        <dbReference type="Proteomes" id="UP001309876"/>
    </source>
</evidence>
<feature type="region of interest" description="Disordered" evidence="1">
    <location>
        <begin position="1"/>
        <end position="63"/>
    </location>
</feature>